<protein>
    <submittedName>
        <fullName evidence="3">VanZ family protein</fullName>
    </submittedName>
</protein>
<dbReference type="AlphaFoldDB" id="A0AAD1AF44"/>
<proteinExistence type="predicted"/>
<sequence>MIRPGFVVSEGRVVRTAFRTGKAATARNCAFGCSYPRIPTLPQPTQATLEHRCGRPSSVVPERNTVTRSLTRLTLALGTPYLIALAFIAFWPTPVDAGLRGDLTRATAWFARHGLAAVNYSLIESGANVVLFIPLGLLVALHVRARLAWIAVAVGALTSCLIELGQLLFLAARFATLEDVAANTTGAALGALVGCVLRAILLVRERRRAAKHNDAFAHIPLRNTSGVVADSPTIGR</sequence>
<feature type="transmembrane region" description="Helical" evidence="1">
    <location>
        <begin position="120"/>
        <end position="141"/>
    </location>
</feature>
<evidence type="ECO:0000259" key="2">
    <source>
        <dbReference type="Pfam" id="PF04892"/>
    </source>
</evidence>
<feature type="transmembrane region" description="Helical" evidence="1">
    <location>
        <begin position="73"/>
        <end position="91"/>
    </location>
</feature>
<evidence type="ECO:0000256" key="1">
    <source>
        <dbReference type="SAM" id="Phobius"/>
    </source>
</evidence>
<keyword evidence="1" id="KW-1133">Transmembrane helix</keyword>
<dbReference type="PANTHER" id="PTHR36834:SF1">
    <property type="entry name" value="INTEGRAL MEMBRANE PROTEIN"/>
    <property type="match status" value="1"/>
</dbReference>
<dbReference type="Pfam" id="PF04892">
    <property type="entry name" value="VanZ"/>
    <property type="match status" value="1"/>
</dbReference>
<reference evidence="3 4" key="1">
    <citation type="submission" date="2018-03" db="EMBL/GenBank/DDBJ databases">
        <title>Bacteriophage NCPPB3778 and a type I-E CRISPR drive the evolution of the US Biological Select Agent, Rathayibacter toxicus.</title>
        <authorList>
            <person name="Davis E.W.II."/>
            <person name="Tabima J.F."/>
            <person name="Weisberg A.J."/>
            <person name="Dantas Lopes L."/>
            <person name="Wiseman M.S."/>
            <person name="Wiseman M.S."/>
            <person name="Pupko T."/>
            <person name="Belcher M.S."/>
            <person name="Sechler A.J."/>
            <person name="Tancos M.A."/>
            <person name="Schroeder B.K."/>
            <person name="Murray T.D."/>
            <person name="Luster D.G."/>
            <person name="Schneider W.L."/>
            <person name="Rogers E."/>
            <person name="Andreote F.D."/>
            <person name="Grunwald N.J."/>
            <person name="Putnam M.L."/>
            <person name="Chang J.H."/>
        </authorList>
    </citation>
    <scope>NUCLEOTIDE SEQUENCE [LARGE SCALE GENOMIC DNA]</scope>
    <source>
        <strain evidence="3 4">NCCPB 2253</strain>
    </source>
</reference>
<feature type="transmembrane region" description="Helical" evidence="1">
    <location>
        <begin position="184"/>
        <end position="203"/>
    </location>
</feature>
<dbReference type="PANTHER" id="PTHR36834">
    <property type="entry name" value="MEMBRANE PROTEIN-RELATED"/>
    <property type="match status" value="1"/>
</dbReference>
<dbReference type="KEGG" id="ria:C7V51_16155"/>
<accession>A0AAD1AF44</accession>
<dbReference type="EMBL" id="CP028130">
    <property type="protein sequence ID" value="AZZ57227.1"/>
    <property type="molecule type" value="Genomic_DNA"/>
</dbReference>
<name>A0AAD1AF44_9MICO</name>
<feature type="transmembrane region" description="Helical" evidence="1">
    <location>
        <begin position="148"/>
        <end position="172"/>
    </location>
</feature>
<dbReference type="InterPro" id="IPR006976">
    <property type="entry name" value="VanZ-like"/>
</dbReference>
<feature type="domain" description="VanZ-like" evidence="2">
    <location>
        <begin position="81"/>
        <end position="196"/>
    </location>
</feature>
<keyword evidence="1" id="KW-0472">Membrane</keyword>
<gene>
    <name evidence="3" type="ORF">C7V51_16155</name>
</gene>
<dbReference type="Proteomes" id="UP000283946">
    <property type="component" value="Chromosome"/>
</dbReference>
<evidence type="ECO:0000313" key="3">
    <source>
        <dbReference type="EMBL" id="AZZ57227.1"/>
    </source>
</evidence>
<evidence type="ECO:0000313" key="4">
    <source>
        <dbReference type="Proteomes" id="UP000283946"/>
    </source>
</evidence>
<organism evidence="3 4">
    <name type="scientific">Rathayibacter iranicus</name>
    <dbReference type="NCBI Taxonomy" id="59737"/>
    <lineage>
        <taxon>Bacteria</taxon>
        <taxon>Bacillati</taxon>
        <taxon>Actinomycetota</taxon>
        <taxon>Actinomycetes</taxon>
        <taxon>Micrococcales</taxon>
        <taxon>Microbacteriaceae</taxon>
        <taxon>Rathayibacter</taxon>
    </lineage>
</organism>
<keyword evidence="1" id="KW-0812">Transmembrane</keyword>
<dbReference type="InterPro" id="IPR053150">
    <property type="entry name" value="Teicoplanin_resist-assoc"/>
</dbReference>